<dbReference type="PROSITE" id="PS50075">
    <property type="entry name" value="CARRIER"/>
    <property type="match status" value="1"/>
</dbReference>
<dbReference type="PaxDb" id="2903-EOD30379"/>
<dbReference type="PANTHER" id="PTHR47260:SF1">
    <property type="entry name" value="UPF0644 PROTEIN PB2B4.06"/>
    <property type="match status" value="1"/>
</dbReference>
<sequence length="314" mass="33514">MLLLVDWRRFFGVLPVVPTALSAFAPSHSAAAAAAVMPAVESEMGRALSRLPPAARQPHVEAAVLSVLEDLTGGGGLTADTPLMEAGIDSLGATEAVSRLREATGADLAPTLFFDQPSARAIAAHVVGRLSGTEAQAALEAASFDSLLSARRQPGVTDFMLAKEQRDSLASREDKHMLWQTLQGDRRLEKVAMWSWRNSSPGSGITRGGAVVHLGDELNGNVHLIHGGFTAALLDTLFGWIAITEREAQGLPSNALAFTANLNVNYRMPMTDRAAYYVELEAESFEKGKEVYLKATIFDAQGRVVADGTSLFIV</sequence>
<dbReference type="InterPro" id="IPR009081">
    <property type="entry name" value="PP-bd_ACP"/>
</dbReference>
<dbReference type="Gene3D" id="3.10.129.10">
    <property type="entry name" value="Hotdog Thioesterase"/>
    <property type="match status" value="1"/>
</dbReference>
<dbReference type="SUPFAM" id="SSF54637">
    <property type="entry name" value="Thioesterase/thiol ester dehydrase-isomerase"/>
    <property type="match status" value="1"/>
</dbReference>
<dbReference type="GeneID" id="17275689"/>
<dbReference type="Pfam" id="PF00550">
    <property type="entry name" value="PP-binding"/>
    <property type="match status" value="1"/>
</dbReference>
<evidence type="ECO:0000256" key="2">
    <source>
        <dbReference type="ARBA" id="ARBA00022553"/>
    </source>
</evidence>
<feature type="domain" description="Carrier" evidence="3">
    <location>
        <begin position="55"/>
        <end position="130"/>
    </location>
</feature>
<dbReference type="SMART" id="SM00823">
    <property type="entry name" value="PKS_PP"/>
    <property type="match status" value="1"/>
</dbReference>
<evidence type="ECO:0000256" key="1">
    <source>
        <dbReference type="ARBA" id="ARBA00022450"/>
    </source>
</evidence>
<dbReference type="STRING" id="2903.R1FAU0"/>
<dbReference type="GO" id="GO:0031177">
    <property type="term" value="F:phosphopantetheine binding"/>
    <property type="evidence" value="ECO:0007669"/>
    <property type="project" value="InterPro"/>
</dbReference>
<keyword evidence="1" id="KW-0596">Phosphopantetheine</keyword>
<dbReference type="RefSeq" id="XP_005782808.1">
    <property type="nucleotide sequence ID" value="XM_005782751.1"/>
</dbReference>
<dbReference type="KEGG" id="ehx:EMIHUDRAFT_232891"/>
<reference evidence="5" key="1">
    <citation type="journal article" date="2013" name="Nature">
        <title>Pan genome of the phytoplankton Emiliania underpins its global distribution.</title>
        <authorList>
            <person name="Read B.A."/>
            <person name="Kegel J."/>
            <person name="Klute M.J."/>
            <person name="Kuo A."/>
            <person name="Lefebvre S.C."/>
            <person name="Maumus F."/>
            <person name="Mayer C."/>
            <person name="Miller J."/>
            <person name="Monier A."/>
            <person name="Salamov A."/>
            <person name="Young J."/>
            <person name="Aguilar M."/>
            <person name="Claverie J.M."/>
            <person name="Frickenhaus S."/>
            <person name="Gonzalez K."/>
            <person name="Herman E.K."/>
            <person name="Lin Y.C."/>
            <person name="Napier J."/>
            <person name="Ogata H."/>
            <person name="Sarno A.F."/>
            <person name="Shmutz J."/>
            <person name="Schroeder D."/>
            <person name="de Vargas C."/>
            <person name="Verret F."/>
            <person name="von Dassow P."/>
            <person name="Valentin K."/>
            <person name="Van de Peer Y."/>
            <person name="Wheeler G."/>
            <person name="Dacks J.B."/>
            <person name="Delwiche C.F."/>
            <person name="Dyhrman S.T."/>
            <person name="Glockner G."/>
            <person name="John U."/>
            <person name="Richards T."/>
            <person name="Worden A.Z."/>
            <person name="Zhang X."/>
            <person name="Grigoriev I.V."/>
            <person name="Allen A.E."/>
            <person name="Bidle K."/>
            <person name="Borodovsky M."/>
            <person name="Bowler C."/>
            <person name="Brownlee C."/>
            <person name="Cock J.M."/>
            <person name="Elias M."/>
            <person name="Gladyshev V.N."/>
            <person name="Groth M."/>
            <person name="Guda C."/>
            <person name="Hadaegh A."/>
            <person name="Iglesias-Rodriguez M.D."/>
            <person name="Jenkins J."/>
            <person name="Jones B.M."/>
            <person name="Lawson T."/>
            <person name="Leese F."/>
            <person name="Lindquist E."/>
            <person name="Lobanov A."/>
            <person name="Lomsadze A."/>
            <person name="Malik S.B."/>
            <person name="Marsh M.E."/>
            <person name="Mackinder L."/>
            <person name="Mock T."/>
            <person name="Mueller-Roeber B."/>
            <person name="Pagarete A."/>
            <person name="Parker M."/>
            <person name="Probert I."/>
            <person name="Quesneville H."/>
            <person name="Raines C."/>
            <person name="Rensing S.A."/>
            <person name="Riano-Pachon D.M."/>
            <person name="Richier S."/>
            <person name="Rokitta S."/>
            <person name="Shiraiwa Y."/>
            <person name="Soanes D.M."/>
            <person name="van der Giezen M."/>
            <person name="Wahlund T.M."/>
            <person name="Williams B."/>
            <person name="Wilson W."/>
            <person name="Wolfe G."/>
            <person name="Wurch L.L."/>
        </authorList>
    </citation>
    <scope>NUCLEOTIDE SEQUENCE</scope>
</reference>
<evidence type="ECO:0000313" key="5">
    <source>
        <dbReference type="Proteomes" id="UP000013827"/>
    </source>
</evidence>
<dbReference type="InterPro" id="IPR052061">
    <property type="entry name" value="PTE-AB_protein"/>
</dbReference>
<dbReference type="AlphaFoldDB" id="A0A0D3K3P4"/>
<dbReference type="EnsemblProtists" id="EOD30379">
    <property type="protein sequence ID" value="EOD30379"/>
    <property type="gene ID" value="EMIHUDRAFT_232891"/>
</dbReference>
<organism evidence="4 5">
    <name type="scientific">Emiliania huxleyi (strain CCMP1516)</name>
    <dbReference type="NCBI Taxonomy" id="280463"/>
    <lineage>
        <taxon>Eukaryota</taxon>
        <taxon>Haptista</taxon>
        <taxon>Haptophyta</taxon>
        <taxon>Prymnesiophyceae</taxon>
        <taxon>Isochrysidales</taxon>
        <taxon>Noelaerhabdaceae</taxon>
        <taxon>Emiliania</taxon>
    </lineage>
</organism>
<dbReference type="PANTHER" id="PTHR47260">
    <property type="entry name" value="UPF0644 PROTEIN PB2B4.06"/>
    <property type="match status" value="1"/>
</dbReference>
<dbReference type="SUPFAM" id="SSF47336">
    <property type="entry name" value="ACP-like"/>
    <property type="match status" value="1"/>
</dbReference>
<proteinExistence type="predicted"/>
<dbReference type="PROSITE" id="PS00012">
    <property type="entry name" value="PHOSPHOPANTETHEINE"/>
    <property type="match status" value="1"/>
</dbReference>
<evidence type="ECO:0000259" key="3">
    <source>
        <dbReference type="PROSITE" id="PS50075"/>
    </source>
</evidence>
<dbReference type="Gene3D" id="1.10.1200.10">
    <property type="entry name" value="ACP-like"/>
    <property type="match status" value="1"/>
</dbReference>
<accession>A0A0D3K3P4</accession>
<protein>
    <recommendedName>
        <fullName evidence="3">Carrier domain-containing protein</fullName>
    </recommendedName>
</protein>
<dbReference type="InterPro" id="IPR029069">
    <property type="entry name" value="HotDog_dom_sf"/>
</dbReference>
<keyword evidence="5" id="KW-1185">Reference proteome</keyword>
<keyword evidence="2" id="KW-0597">Phosphoprotein</keyword>
<dbReference type="InterPro" id="IPR020806">
    <property type="entry name" value="PKS_PP-bd"/>
</dbReference>
<evidence type="ECO:0000313" key="4">
    <source>
        <dbReference type="EnsemblProtists" id="EOD30379"/>
    </source>
</evidence>
<reference evidence="4" key="2">
    <citation type="submission" date="2024-10" db="UniProtKB">
        <authorList>
            <consortium name="EnsemblProtists"/>
        </authorList>
    </citation>
    <scope>IDENTIFICATION</scope>
</reference>
<dbReference type="InterPro" id="IPR006162">
    <property type="entry name" value="Ppantetheine_attach_site"/>
</dbReference>
<name>A0A0D3K3P4_EMIH1</name>
<dbReference type="InterPro" id="IPR036736">
    <property type="entry name" value="ACP-like_sf"/>
</dbReference>
<dbReference type="HOGENOM" id="CLU_886917_0_0_1"/>
<dbReference type="Proteomes" id="UP000013827">
    <property type="component" value="Unassembled WGS sequence"/>
</dbReference>
<dbReference type="CDD" id="cd03443">
    <property type="entry name" value="PaaI_thioesterase"/>
    <property type="match status" value="1"/>
</dbReference>